<dbReference type="Proteomes" id="UP000604046">
    <property type="component" value="Unassembled WGS sequence"/>
</dbReference>
<protein>
    <recommendedName>
        <fullName evidence="5">Pentatricopeptide repeat-containing protein, chloroplastic</fullName>
    </recommendedName>
</protein>
<keyword evidence="4" id="KW-1185">Reference proteome</keyword>
<keyword evidence="1" id="KW-0677">Repeat</keyword>
<comment type="caution">
    <text evidence="3">The sequence shown here is derived from an EMBL/GenBank/DDBJ whole genome shotgun (WGS) entry which is preliminary data.</text>
</comment>
<evidence type="ECO:0000313" key="3">
    <source>
        <dbReference type="EMBL" id="CAE7494387.1"/>
    </source>
</evidence>
<dbReference type="InterPro" id="IPR011990">
    <property type="entry name" value="TPR-like_helical_dom_sf"/>
</dbReference>
<evidence type="ECO:0008006" key="5">
    <source>
        <dbReference type="Google" id="ProtNLM"/>
    </source>
</evidence>
<dbReference type="PROSITE" id="PS51375">
    <property type="entry name" value="PPR"/>
    <property type="match status" value="3"/>
</dbReference>
<proteinExistence type="predicted"/>
<name>A0A812SVG6_9DINO</name>
<accession>A0A812SVG6</accession>
<sequence length="662" mass="73367">MRADPSRLSPIGLATKTIQGAGRRGQWREAVTTYHGLQASRLEADAVSCGAVLQACQASAWKLACSFLWQIQEASVELSLVCCNIAMSLSGQRESWYRTISMLIWMCSIAMRPDAQSYTPALGSSRTWGLSLWLLRQTRPNRILSNVAVASMARAWQWSFDLFYDLQAARPLPDTIFLNTFLSSLERSEQWQLAVSVLQASLKGSPVTPNLVSFNACLHACGEAAQLDQALQLVRCMEASRGPSPDVISYSAVLNACAKLVQWTLALDELGRMQRRSVLPDVVALNAAMSACAEAVQWEMCLHMLTTSSGVDPDSVSYNAVLKACEKSAQWALAMSMYWQMARSRVGCTTATYNTLLSCCQRSTKWEHATLLLSTMLSQHVLPDIISFNACLGALRRGSQWQQAISVFHWMPHVDVRSDTVTVVELFGALAAAARAPQARRVAASLVACAPLVRDCMQPALELEARRPTGLAVTACDCLVSHQLREPFECQQLLRRHGLRPVLRTLRRARWSEPSGRALQLRDPVLERQHSLGASLTKDALLDLEGREPELMPPPWMLRASQADASPLLLWLHEDPPKVGAYLRPVQVEHDRSSHAERQALLSLLAREAEATFRDGSQDFGDFRGAVRLYVTHTLCISCLAACYQYKALHPHLRLSVGFRVL</sequence>
<dbReference type="OrthoDB" id="185373at2759"/>
<evidence type="ECO:0000256" key="1">
    <source>
        <dbReference type="ARBA" id="ARBA00022737"/>
    </source>
</evidence>
<feature type="repeat" description="PPR" evidence="2">
    <location>
        <begin position="246"/>
        <end position="280"/>
    </location>
</feature>
<gene>
    <name evidence="3" type="ORF">SNAT2548_LOCUS27697</name>
</gene>
<evidence type="ECO:0000313" key="4">
    <source>
        <dbReference type="Proteomes" id="UP000604046"/>
    </source>
</evidence>
<dbReference type="NCBIfam" id="TIGR00756">
    <property type="entry name" value="PPR"/>
    <property type="match status" value="1"/>
</dbReference>
<dbReference type="PANTHER" id="PTHR47936">
    <property type="entry name" value="PPR_LONG DOMAIN-CONTAINING PROTEIN"/>
    <property type="match status" value="1"/>
</dbReference>
<evidence type="ECO:0000256" key="2">
    <source>
        <dbReference type="PROSITE-ProRule" id="PRU00708"/>
    </source>
</evidence>
<feature type="repeat" description="PPR" evidence="2">
    <location>
        <begin position="314"/>
        <end position="348"/>
    </location>
</feature>
<dbReference type="PANTHER" id="PTHR47936:SF1">
    <property type="entry name" value="PENTATRICOPEPTIDE REPEAT-CONTAINING PROTEIN GUN1, CHLOROPLASTIC"/>
    <property type="match status" value="1"/>
</dbReference>
<dbReference type="AlphaFoldDB" id="A0A812SVG6"/>
<feature type="repeat" description="PPR" evidence="2">
    <location>
        <begin position="349"/>
        <end position="383"/>
    </location>
</feature>
<organism evidence="3 4">
    <name type="scientific">Symbiodinium natans</name>
    <dbReference type="NCBI Taxonomy" id="878477"/>
    <lineage>
        <taxon>Eukaryota</taxon>
        <taxon>Sar</taxon>
        <taxon>Alveolata</taxon>
        <taxon>Dinophyceae</taxon>
        <taxon>Suessiales</taxon>
        <taxon>Symbiodiniaceae</taxon>
        <taxon>Symbiodinium</taxon>
    </lineage>
</organism>
<dbReference type="InterPro" id="IPR002885">
    <property type="entry name" value="PPR_rpt"/>
</dbReference>
<dbReference type="EMBL" id="CAJNDS010002484">
    <property type="protein sequence ID" value="CAE7494387.1"/>
    <property type="molecule type" value="Genomic_DNA"/>
</dbReference>
<dbReference type="Gene3D" id="1.25.40.10">
    <property type="entry name" value="Tetratricopeptide repeat domain"/>
    <property type="match status" value="3"/>
</dbReference>
<reference evidence="3" key="1">
    <citation type="submission" date="2021-02" db="EMBL/GenBank/DDBJ databases">
        <authorList>
            <person name="Dougan E. K."/>
            <person name="Rhodes N."/>
            <person name="Thang M."/>
            <person name="Chan C."/>
        </authorList>
    </citation>
    <scope>NUCLEOTIDE SEQUENCE</scope>
</reference>
<dbReference type="Pfam" id="PF13041">
    <property type="entry name" value="PPR_2"/>
    <property type="match status" value="2"/>
</dbReference>